<keyword evidence="1" id="KW-0472">Membrane</keyword>
<feature type="signal peptide" evidence="2">
    <location>
        <begin position="1"/>
        <end position="16"/>
    </location>
</feature>
<dbReference type="SUPFAM" id="SSF52058">
    <property type="entry name" value="L domain-like"/>
    <property type="match status" value="2"/>
</dbReference>
<feature type="domain" description="Receptor L-domain" evidence="3">
    <location>
        <begin position="69"/>
        <end position="159"/>
    </location>
</feature>
<dbReference type="PANTHER" id="PTHR21662">
    <property type="entry name" value="RECEPTOR PROTEIN-TYROSINE KINASE"/>
    <property type="match status" value="1"/>
</dbReference>
<dbReference type="Gene3D" id="3.80.20.20">
    <property type="entry name" value="Receptor L-domain"/>
    <property type="match status" value="2"/>
</dbReference>
<dbReference type="PANTHER" id="PTHR21662:SF3">
    <property type="entry name" value="RECEPTOR L-DOMAIN DOMAIN-CONTAINING PROTEIN"/>
    <property type="match status" value="1"/>
</dbReference>
<accession>G0MUG1</accession>
<feature type="domain" description="Receptor L-domain" evidence="3">
    <location>
        <begin position="234"/>
        <end position="331"/>
    </location>
</feature>
<dbReference type="EMBL" id="GL379812">
    <property type="protein sequence ID" value="EGT44234.1"/>
    <property type="molecule type" value="Genomic_DNA"/>
</dbReference>
<protein>
    <recommendedName>
        <fullName evidence="3">Receptor L-domain domain-containing protein</fullName>
    </recommendedName>
</protein>
<name>G0MUG1_CAEBE</name>
<dbReference type="InterPro" id="IPR000494">
    <property type="entry name" value="Rcpt_L-dom"/>
</dbReference>
<keyword evidence="5" id="KW-1185">Reference proteome</keyword>
<dbReference type="InterPro" id="IPR036941">
    <property type="entry name" value="Rcpt_L-dom_sf"/>
</dbReference>
<evidence type="ECO:0000259" key="3">
    <source>
        <dbReference type="Pfam" id="PF01030"/>
    </source>
</evidence>
<evidence type="ECO:0000313" key="4">
    <source>
        <dbReference type="EMBL" id="EGT44234.1"/>
    </source>
</evidence>
<feature type="transmembrane region" description="Helical" evidence="1">
    <location>
        <begin position="382"/>
        <end position="401"/>
    </location>
</feature>
<keyword evidence="2" id="KW-0732">Signal</keyword>
<dbReference type="AlphaFoldDB" id="G0MUG1"/>
<dbReference type="HOGENOM" id="CLU_028064_0_0_1"/>
<gene>
    <name evidence="4" type="ORF">CAEBREN_16191</name>
</gene>
<sequence>MRKFLILVTLFWSIRSENSPNYELDPDEYDFDGDPIVDDFFVQKDCDYDCVFNGLFLTSARLKKFPTSCSRVCSYIGITEASDATEEELTTAFANMKTLIGALMVAWTNHTSLKFLAGLETIETESTGISIALNPRMTELGLLNLTSITAPQIHILKNENMTRLNIPKLKNFAPYLAVGREMTININPQSPSFCVTTDEMEQILNKSAPGNITVQGKYCDPIPGQNICTSPQNGCTKVLGNVLVGVEPEWKLEMLKSVEYIFGGLHIYEANLTSLDFLPNLKFIANLDTKKPGLYVNGNTELKNTTFPSLKKILSASPFTTIIANCSEELLTNPTMCIGLTKLEATPSNWGPMIDGQTCEQIKETARNLTGWVEDLGSSGRIGWIGSLQLMIVALFLLLMVDHF</sequence>
<organism evidence="5">
    <name type="scientific">Caenorhabditis brenneri</name>
    <name type="common">Nematode worm</name>
    <dbReference type="NCBI Taxonomy" id="135651"/>
    <lineage>
        <taxon>Eukaryota</taxon>
        <taxon>Metazoa</taxon>
        <taxon>Ecdysozoa</taxon>
        <taxon>Nematoda</taxon>
        <taxon>Chromadorea</taxon>
        <taxon>Rhabditida</taxon>
        <taxon>Rhabditina</taxon>
        <taxon>Rhabditomorpha</taxon>
        <taxon>Rhabditoidea</taxon>
        <taxon>Rhabditidae</taxon>
        <taxon>Peloderinae</taxon>
        <taxon>Caenorhabditis</taxon>
    </lineage>
</organism>
<evidence type="ECO:0000256" key="2">
    <source>
        <dbReference type="SAM" id="SignalP"/>
    </source>
</evidence>
<dbReference type="InterPro" id="IPR053079">
    <property type="entry name" value="SPS2_domain"/>
</dbReference>
<feature type="chain" id="PRO_5003403669" description="Receptor L-domain domain-containing protein" evidence="2">
    <location>
        <begin position="17"/>
        <end position="404"/>
    </location>
</feature>
<keyword evidence="1" id="KW-0812">Transmembrane</keyword>
<proteinExistence type="predicted"/>
<evidence type="ECO:0000313" key="5">
    <source>
        <dbReference type="Proteomes" id="UP000008068"/>
    </source>
</evidence>
<dbReference type="Proteomes" id="UP000008068">
    <property type="component" value="Unassembled WGS sequence"/>
</dbReference>
<dbReference type="InParanoid" id="G0MUG1"/>
<evidence type="ECO:0000256" key="1">
    <source>
        <dbReference type="SAM" id="Phobius"/>
    </source>
</evidence>
<keyword evidence="1" id="KW-1133">Transmembrane helix</keyword>
<reference evidence="5" key="1">
    <citation type="submission" date="2011-07" db="EMBL/GenBank/DDBJ databases">
        <authorList>
            <consortium name="Caenorhabditis brenneri Sequencing and Analysis Consortium"/>
            <person name="Wilson R.K."/>
        </authorList>
    </citation>
    <scope>NUCLEOTIDE SEQUENCE [LARGE SCALE GENOMIC DNA]</scope>
    <source>
        <strain evidence="5">PB2801</strain>
    </source>
</reference>
<dbReference type="Pfam" id="PF01030">
    <property type="entry name" value="Recep_L_domain"/>
    <property type="match status" value="2"/>
</dbReference>